<name>A0A0G4E5A8_PSEFS</name>
<accession>A0A0G4E5A8</accession>
<dbReference type="AlphaFoldDB" id="A0A0G4E5A8"/>
<evidence type="ECO:0000313" key="1">
    <source>
        <dbReference type="EMBL" id="CEK42359.1"/>
    </source>
</evidence>
<dbReference type="RefSeq" id="WP_192963513.1">
    <property type="nucleotide sequence ID" value="NZ_LN713926.1"/>
</dbReference>
<keyword evidence="1" id="KW-0614">Plasmid</keyword>
<dbReference type="EMBL" id="LN713926">
    <property type="protein sequence ID" value="CEK42359.1"/>
    <property type="molecule type" value="Genomic_DNA"/>
</dbReference>
<reference evidence="1" key="2">
    <citation type="submission" date="2015-06" db="EMBL/GenBank/DDBJ databases">
        <title>Environmentally co-occuring mercury resistance plasmids are genetically and phenotypically diverse and confer variable context-dependent fitness effects.</title>
        <authorList>
            <person name="Hall J.P.J."/>
            <person name="Harrison E."/>
            <person name="Lilley A.K."/>
            <person name="Paterson S."/>
            <person name="Spiers A.J."/>
            <person name="Brockhurst M.A."/>
        </authorList>
    </citation>
    <scope>NUCLEOTIDE SEQUENCE [LARGE SCALE GENOMIC DNA]</scope>
    <source>
        <strain evidence="1">SBW25</strain>
        <plasmid evidence="1">pQBR57</plasmid>
    </source>
</reference>
<sequence length="73" mass="7993">MTAQAGDTDNQPMETLFWVELVCASCKDTTSGGWASRQIPVRAMKKEAAVQGWAFSGKHAYCSEKCFSTRSAK</sequence>
<gene>
    <name evidence="1" type="ORF">PQBR57_0406</name>
</gene>
<proteinExistence type="predicted"/>
<organism evidence="1">
    <name type="scientific">Pseudomonas fluorescens (strain SBW25)</name>
    <dbReference type="NCBI Taxonomy" id="216595"/>
    <lineage>
        <taxon>Bacteria</taxon>
        <taxon>Pseudomonadati</taxon>
        <taxon>Pseudomonadota</taxon>
        <taxon>Gammaproteobacteria</taxon>
        <taxon>Pseudomonadales</taxon>
        <taxon>Pseudomonadaceae</taxon>
        <taxon>Pseudomonas</taxon>
    </lineage>
</organism>
<protein>
    <submittedName>
        <fullName evidence="1">Uncharacterized protein</fullName>
    </submittedName>
</protein>
<reference evidence="1" key="1">
    <citation type="submission" date="2014-12" db="EMBL/GenBank/DDBJ databases">
        <authorList>
            <person name="Hall J."/>
        </authorList>
    </citation>
    <scope>NUCLEOTIDE SEQUENCE [LARGE SCALE GENOMIC DNA]</scope>
    <source>
        <strain evidence="1">SBW25</strain>
        <plasmid evidence="1">pQBR57</plasmid>
    </source>
</reference>
<geneLocation type="plasmid" evidence="1">
    <name>pQBR57</name>
</geneLocation>